<evidence type="ECO:0000313" key="1">
    <source>
        <dbReference type="EnsemblPlants" id="cds.evm.model.01.2512"/>
    </source>
</evidence>
<accession>A0A803NLG4</accession>
<keyword evidence="2" id="KW-1185">Reference proteome</keyword>
<name>A0A803NLG4_CANSA</name>
<protein>
    <submittedName>
        <fullName evidence="1">Uncharacterized protein</fullName>
    </submittedName>
</protein>
<reference evidence="1" key="2">
    <citation type="submission" date="2021-03" db="UniProtKB">
        <authorList>
            <consortium name="EnsemblPlants"/>
        </authorList>
    </citation>
    <scope>IDENTIFICATION</scope>
</reference>
<reference evidence="1" key="1">
    <citation type="submission" date="2018-11" db="EMBL/GenBank/DDBJ databases">
        <authorList>
            <person name="Grassa J C."/>
        </authorList>
    </citation>
    <scope>NUCLEOTIDE SEQUENCE [LARGE SCALE GENOMIC DNA]</scope>
</reference>
<evidence type="ECO:0000313" key="2">
    <source>
        <dbReference type="Proteomes" id="UP000596661"/>
    </source>
</evidence>
<organism evidence="1 2">
    <name type="scientific">Cannabis sativa</name>
    <name type="common">Hemp</name>
    <name type="synonym">Marijuana</name>
    <dbReference type="NCBI Taxonomy" id="3483"/>
    <lineage>
        <taxon>Eukaryota</taxon>
        <taxon>Viridiplantae</taxon>
        <taxon>Streptophyta</taxon>
        <taxon>Embryophyta</taxon>
        <taxon>Tracheophyta</taxon>
        <taxon>Spermatophyta</taxon>
        <taxon>Magnoliopsida</taxon>
        <taxon>eudicotyledons</taxon>
        <taxon>Gunneridae</taxon>
        <taxon>Pentapetalae</taxon>
        <taxon>rosids</taxon>
        <taxon>fabids</taxon>
        <taxon>Rosales</taxon>
        <taxon>Cannabaceae</taxon>
        <taxon>Cannabis</taxon>
    </lineage>
</organism>
<proteinExistence type="predicted"/>
<dbReference type="EMBL" id="UZAU01000073">
    <property type="status" value="NOT_ANNOTATED_CDS"/>
    <property type="molecule type" value="Genomic_DNA"/>
</dbReference>
<dbReference type="EnsemblPlants" id="evm.model.01.2512">
    <property type="protein sequence ID" value="cds.evm.model.01.2512"/>
    <property type="gene ID" value="evm.TU.01.2512"/>
</dbReference>
<sequence>MLQVYFLQLGVSLGHGRDSGREISPPQHRLQREAATVVDEIEAPNRRSCRTSHCTSLSATMKKEKKERRQLKGKKIEFLVYFLPYK</sequence>
<dbReference type="Proteomes" id="UP000596661">
    <property type="component" value="Chromosome 1"/>
</dbReference>
<dbReference type="Gramene" id="evm.model.01.2512">
    <property type="protein sequence ID" value="cds.evm.model.01.2512"/>
    <property type="gene ID" value="evm.TU.01.2512"/>
</dbReference>
<dbReference type="AlphaFoldDB" id="A0A803NLG4"/>